<evidence type="ECO:0000256" key="7">
    <source>
        <dbReference type="ARBA" id="ARBA00049204"/>
    </source>
</evidence>
<sequence>MTIKAVAVLSGSEGVGGTVYFSQDADGSTNVSGKLCGLKPGKHGFHVHALGDTTNGCMSTGGHFNPKGMEHGAPEDGVRHAGDLGNVTIGDDGCVDISMTDSQIPLTGENSIIGRAIVVHADEDDLGKGGHELSKTTGNAGGRLACGVIGLQAAA</sequence>
<comment type="catalytic activity">
    <reaction evidence="7 8">
        <text>2 superoxide + 2 H(+) = H2O2 + O2</text>
        <dbReference type="Rhea" id="RHEA:20696"/>
        <dbReference type="ChEBI" id="CHEBI:15378"/>
        <dbReference type="ChEBI" id="CHEBI:15379"/>
        <dbReference type="ChEBI" id="CHEBI:16240"/>
        <dbReference type="ChEBI" id="CHEBI:18421"/>
        <dbReference type="EC" id="1.15.1.1"/>
    </reaction>
</comment>
<comment type="function">
    <text evidence="8">Destroys radicals which are normally produced within the cells and which are toxic to biological systems.</text>
</comment>
<dbReference type="PROSITE" id="PS00087">
    <property type="entry name" value="SOD_CU_ZN_1"/>
    <property type="match status" value="1"/>
</dbReference>
<dbReference type="Gene3D" id="2.60.40.200">
    <property type="entry name" value="Superoxide dismutase, copper/zinc binding domain"/>
    <property type="match status" value="1"/>
</dbReference>
<gene>
    <name evidence="10" type="ORF">GOP47_0011676</name>
</gene>
<comment type="cofactor">
    <cofactor evidence="8">
        <name>Zn(2+)</name>
        <dbReference type="ChEBI" id="CHEBI:29105"/>
    </cofactor>
    <text evidence="8">Binds 1 zinc ion per subunit.</text>
</comment>
<dbReference type="InterPro" id="IPR001424">
    <property type="entry name" value="SOD_Cu_Zn_dom"/>
</dbReference>
<evidence type="ECO:0000256" key="6">
    <source>
        <dbReference type="ARBA" id="ARBA00023008"/>
    </source>
</evidence>
<comment type="caution">
    <text evidence="10">The sequence shown here is derived from an EMBL/GenBank/DDBJ whole genome shotgun (WGS) entry which is preliminary data.</text>
</comment>
<dbReference type="InterPro" id="IPR036423">
    <property type="entry name" value="SOD-like_Cu/Zn_dom_sf"/>
</dbReference>
<evidence type="ECO:0000256" key="8">
    <source>
        <dbReference type="RuleBase" id="RU000393"/>
    </source>
</evidence>
<evidence type="ECO:0000256" key="4">
    <source>
        <dbReference type="ARBA" id="ARBA00022862"/>
    </source>
</evidence>
<evidence type="ECO:0000256" key="3">
    <source>
        <dbReference type="ARBA" id="ARBA00022833"/>
    </source>
</evidence>
<evidence type="ECO:0000256" key="1">
    <source>
        <dbReference type="ARBA" id="ARBA00010457"/>
    </source>
</evidence>
<keyword evidence="2 8" id="KW-0479">Metal-binding</keyword>
<feature type="domain" description="Superoxide dismutase copper/zinc binding" evidence="9">
    <location>
        <begin position="15"/>
        <end position="149"/>
    </location>
</feature>
<protein>
    <recommendedName>
        <fullName evidence="8">Superoxide dismutase [Cu-Zn]</fullName>
        <ecNumber evidence="8">1.15.1.1</ecNumber>
    </recommendedName>
</protein>
<keyword evidence="5 8" id="KW-0560">Oxidoreductase</keyword>
<dbReference type="Proteomes" id="UP000886520">
    <property type="component" value="Chromosome 11"/>
</dbReference>
<evidence type="ECO:0000313" key="10">
    <source>
        <dbReference type="EMBL" id="KAI5073663.1"/>
    </source>
</evidence>
<evidence type="ECO:0000256" key="2">
    <source>
        <dbReference type="ARBA" id="ARBA00022723"/>
    </source>
</evidence>
<dbReference type="PANTHER" id="PTHR10003">
    <property type="entry name" value="SUPEROXIDE DISMUTASE CU-ZN -RELATED"/>
    <property type="match status" value="1"/>
</dbReference>
<keyword evidence="4" id="KW-0049">Antioxidant</keyword>
<comment type="cofactor">
    <cofactor evidence="8">
        <name>Cu cation</name>
        <dbReference type="ChEBI" id="CHEBI:23378"/>
    </cofactor>
    <text evidence="8">Binds 1 copper ion per subunit.</text>
</comment>
<dbReference type="PROSITE" id="PS00332">
    <property type="entry name" value="SOD_CU_ZN_2"/>
    <property type="match status" value="1"/>
</dbReference>
<dbReference type="OrthoDB" id="2015551at2759"/>
<organism evidence="10 11">
    <name type="scientific">Adiantum capillus-veneris</name>
    <name type="common">Maidenhair fern</name>
    <dbReference type="NCBI Taxonomy" id="13818"/>
    <lineage>
        <taxon>Eukaryota</taxon>
        <taxon>Viridiplantae</taxon>
        <taxon>Streptophyta</taxon>
        <taxon>Embryophyta</taxon>
        <taxon>Tracheophyta</taxon>
        <taxon>Polypodiopsida</taxon>
        <taxon>Polypodiidae</taxon>
        <taxon>Polypodiales</taxon>
        <taxon>Pteridineae</taxon>
        <taxon>Pteridaceae</taxon>
        <taxon>Vittarioideae</taxon>
        <taxon>Adiantum</taxon>
    </lineage>
</organism>
<dbReference type="SUPFAM" id="SSF49329">
    <property type="entry name" value="Cu,Zn superoxide dismutase-like"/>
    <property type="match status" value="1"/>
</dbReference>
<dbReference type="InterPro" id="IPR024134">
    <property type="entry name" value="SOD_Cu/Zn_/chaperone"/>
</dbReference>
<dbReference type="PRINTS" id="PR00068">
    <property type="entry name" value="CUZNDISMTASE"/>
</dbReference>
<dbReference type="CDD" id="cd00305">
    <property type="entry name" value="Cu-Zn_Superoxide_Dismutase"/>
    <property type="match status" value="1"/>
</dbReference>
<proteinExistence type="inferred from homology"/>
<accession>A0A9D4UT83</accession>
<dbReference type="AlphaFoldDB" id="A0A9D4UT83"/>
<dbReference type="EC" id="1.15.1.1" evidence="8"/>
<dbReference type="InterPro" id="IPR018152">
    <property type="entry name" value="SOD_Cu/Zn_BS"/>
</dbReference>
<keyword evidence="6 8" id="KW-0186">Copper</keyword>
<comment type="similarity">
    <text evidence="1 8">Belongs to the Cu-Zn superoxide dismutase family.</text>
</comment>
<dbReference type="FunFam" id="2.60.40.200:FF:000001">
    <property type="entry name" value="Superoxide dismutase [Cu-Zn]"/>
    <property type="match status" value="1"/>
</dbReference>
<dbReference type="Pfam" id="PF00080">
    <property type="entry name" value="Sod_Cu"/>
    <property type="match status" value="1"/>
</dbReference>
<keyword evidence="3 8" id="KW-0862">Zinc</keyword>
<dbReference type="EMBL" id="JABFUD020000011">
    <property type="protein sequence ID" value="KAI5073663.1"/>
    <property type="molecule type" value="Genomic_DNA"/>
</dbReference>
<evidence type="ECO:0000313" key="11">
    <source>
        <dbReference type="Proteomes" id="UP000886520"/>
    </source>
</evidence>
<dbReference type="GO" id="GO:0004784">
    <property type="term" value="F:superoxide dismutase activity"/>
    <property type="evidence" value="ECO:0007669"/>
    <property type="project" value="UniProtKB-EC"/>
</dbReference>
<keyword evidence="11" id="KW-1185">Reference proteome</keyword>
<reference evidence="10" key="1">
    <citation type="submission" date="2021-01" db="EMBL/GenBank/DDBJ databases">
        <title>Adiantum capillus-veneris genome.</title>
        <authorList>
            <person name="Fang Y."/>
            <person name="Liao Q."/>
        </authorList>
    </citation>
    <scope>NUCLEOTIDE SEQUENCE</scope>
    <source>
        <strain evidence="10">H3</strain>
        <tissue evidence="10">Leaf</tissue>
    </source>
</reference>
<name>A0A9D4UT83_ADICA</name>
<evidence type="ECO:0000259" key="9">
    <source>
        <dbReference type="Pfam" id="PF00080"/>
    </source>
</evidence>
<dbReference type="GO" id="GO:0005507">
    <property type="term" value="F:copper ion binding"/>
    <property type="evidence" value="ECO:0007669"/>
    <property type="project" value="InterPro"/>
</dbReference>
<evidence type="ECO:0000256" key="5">
    <source>
        <dbReference type="ARBA" id="ARBA00023002"/>
    </source>
</evidence>